<dbReference type="EMBL" id="RCBY01000285">
    <property type="protein sequence ID" value="RQH26038.1"/>
    <property type="molecule type" value="Genomic_DNA"/>
</dbReference>
<comment type="caution">
    <text evidence="2">The sequence shown here is derived from an EMBL/GenBank/DDBJ whole genome shotgun (WGS) entry which is preliminary data.</text>
</comment>
<protein>
    <submittedName>
        <fullName evidence="2">Mannose-1-phosphate guanylyltransferase</fullName>
    </submittedName>
</protein>
<feature type="non-terminal residue" evidence="2">
    <location>
        <position position="235"/>
    </location>
</feature>
<name>A0A3N6PIF0_9CYAN</name>
<dbReference type="InterPro" id="IPR029044">
    <property type="entry name" value="Nucleotide-diphossugar_trans"/>
</dbReference>
<dbReference type="AlphaFoldDB" id="A0A3N6PIF0"/>
<proteinExistence type="predicted"/>
<dbReference type="InterPro" id="IPR051161">
    <property type="entry name" value="Mannose-6P_isomerase_type2"/>
</dbReference>
<evidence type="ECO:0000313" key="3">
    <source>
        <dbReference type="Proteomes" id="UP000269154"/>
    </source>
</evidence>
<organism evidence="2 3">
    <name type="scientific">Okeania hirsuta</name>
    <dbReference type="NCBI Taxonomy" id="1458930"/>
    <lineage>
        <taxon>Bacteria</taxon>
        <taxon>Bacillati</taxon>
        <taxon>Cyanobacteriota</taxon>
        <taxon>Cyanophyceae</taxon>
        <taxon>Oscillatoriophycideae</taxon>
        <taxon>Oscillatoriales</taxon>
        <taxon>Microcoleaceae</taxon>
        <taxon>Okeania</taxon>
    </lineage>
</organism>
<sequence length="235" mass="25867">MIPVILAGGKGERFWPLSRKHRPKQFLSLDGSGKSLLQTTAERLLSLSNNWDGLWVVTSAMLAEGVAQQLPQMPKENILAEPEGRDTAPAVAWTAIETARRYGEDAVVGFFPADHWIGEPEVFQKTLEAAAELAMNQEAIVTLGVKPSFPSTGYGYIEQGKEAGNFGGFDAYRVARFTEKPNREKAEEFLATGRFSWNGGIFVFRVGVMLAELRKYAPTMMTVLEAMGAEGYSQL</sequence>
<dbReference type="PANTHER" id="PTHR46390">
    <property type="entry name" value="MANNOSE-1-PHOSPHATE GUANYLYLTRANSFERASE"/>
    <property type="match status" value="1"/>
</dbReference>
<dbReference type="RefSeq" id="WP_124155534.1">
    <property type="nucleotide sequence ID" value="NZ_CAWOLW010000207.1"/>
</dbReference>
<evidence type="ECO:0000313" key="2">
    <source>
        <dbReference type="EMBL" id="RQH26038.1"/>
    </source>
</evidence>
<dbReference type="SUPFAM" id="SSF53448">
    <property type="entry name" value="Nucleotide-diphospho-sugar transferases"/>
    <property type="match status" value="1"/>
</dbReference>
<dbReference type="Pfam" id="PF00483">
    <property type="entry name" value="NTP_transferase"/>
    <property type="match status" value="1"/>
</dbReference>
<dbReference type="GO" id="GO:0009298">
    <property type="term" value="P:GDP-mannose biosynthetic process"/>
    <property type="evidence" value="ECO:0007669"/>
    <property type="project" value="TreeGrafter"/>
</dbReference>
<dbReference type="GO" id="GO:0004475">
    <property type="term" value="F:mannose-1-phosphate guanylyltransferase (GTP) activity"/>
    <property type="evidence" value="ECO:0007669"/>
    <property type="project" value="InterPro"/>
</dbReference>
<dbReference type="OrthoDB" id="9806359at2"/>
<keyword evidence="2" id="KW-0808">Transferase</keyword>
<accession>A0A3N6PIF0</accession>
<dbReference type="Gene3D" id="3.90.550.10">
    <property type="entry name" value="Spore Coat Polysaccharide Biosynthesis Protein SpsA, Chain A"/>
    <property type="match status" value="1"/>
</dbReference>
<keyword evidence="3" id="KW-1185">Reference proteome</keyword>
<dbReference type="CDD" id="cd02509">
    <property type="entry name" value="GDP-M1P_Guanylyltransferase"/>
    <property type="match status" value="1"/>
</dbReference>
<reference evidence="2 3" key="1">
    <citation type="journal article" date="2018" name="ACS Chem. Biol.">
        <title>Ketoreductase domain dysfunction expands chemodiversity: malyngamide biosynthesis in the cyanobacterium Okeania hirsuta.</title>
        <authorList>
            <person name="Moss N.A."/>
            <person name="Leao T."/>
            <person name="Rankin M."/>
            <person name="McCullough T.M."/>
            <person name="Qu P."/>
            <person name="Korobeynikov A."/>
            <person name="Smith J.L."/>
            <person name="Gerwick L."/>
            <person name="Gerwick W.H."/>
        </authorList>
    </citation>
    <scope>NUCLEOTIDE SEQUENCE [LARGE SCALE GENOMIC DNA]</scope>
    <source>
        <strain evidence="2 3">PAB10Feb10-1</strain>
    </source>
</reference>
<dbReference type="Proteomes" id="UP000269154">
    <property type="component" value="Unassembled WGS sequence"/>
</dbReference>
<dbReference type="InterPro" id="IPR005835">
    <property type="entry name" value="NTP_transferase_dom"/>
</dbReference>
<dbReference type="InterPro" id="IPR049577">
    <property type="entry name" value="GMPP_N"/>
</dbReference>
<evidence type="ECO:0000259" key="1">
    <source>
        <dbReference type="Pfam" id="PF00483"/>
    </source>
</evidence>
<feature type="domain" description="Nucleotidyl transferase" evidence="1">
    <location>
        <begin position="3"/>
        <end position="234"/>
    </location>
</feature>
<dbReference type="PANTHER" id="PTHR46390:SF1">
    <property type="entry name" value="MANNOSE-1-PHOSPHATE GUANYLYLTRANSFERASE"/>
    <property type="match status" value="1"/>
</dbReference>
<gene>
    <name evidence="2" type="ORF">D5R40_28670</name>
</gene>
<keyword evidence="2" id="KW-0548">Nucleotidyltransferase</keyword>